<dbReference type="Proteomes" id="UP000193218">
    <property type="component" value="Unassembled WGS sequence"/>
</dbReference>
<gene>
    <name evidence="6" type="ORF">BD324DRAFT_633125</name>
</gene>
<feature type="region of interest" description="Disordered" evidence="4">
    <location>
        <begin position="661"/>
        <end position="692"/>
    </location>
</feature>
<evidence type="ECO:0000259" key="5">
    <source>
        <dbReference type="PROSITE" id="PS50984"/>
    </source>
</evidence>
<dbReference type="PROSITE" id="PS50984">
    <property type="entry name" value="TRUD"/>
    <property type="match status" value="1"/>
</dbReference>
<dbReference type="PANTHER" id="PTHR13326">
    <property type="entry name" value="TRNA PSEUDOURIDINE SYNTHASE D"/>
    <property type="match status" value="1"/>
</dbReference>
<dbReference type="InterPro" id="IPR020119">
    <property type="entry name" value="PsdUridine_synth_TruD_CS"/>
</dbReference>
<dbReference type="SUPFAM" id="SSF55120">
    <property type="entry name" value="Pseudouridine synthase"/>
    <property type="match status" value="1"/>
</dbReference>
<feature type="region of interest" description="Disordered" evidence="4">
    <location>
        <begin position="236"/>
        <end position="319"/>
    </location>
</feature>
<reference evidence="6 7" key="1">
    <citation type="submission" date="2017-03" db="EMBL/GenBank/DDBJ databases">
        <title>Widespread Adenine N6-methylation of Active Genes in Fungi.</title>
        <authorList>
            <consortium name="DOE Joint Genome Institute"/>
            <person name="Mondo S.J."/>
            <person name="Dannebaum R.O."/>
            <person name="Kuo R.C."/>
            <person name="Louie K.B."/>
            <person name="Bewick A.J."/>
            <person name="Labutti K."/>
            <person name="Haridas S."/>
            <person name="Kuo A."/>
            <person name="Salamov A."/>
            <person name="Ahrendt S.R."/>
            <person name="Lau R."/>
            <person name="Bowen B.P."/>
            <person name="Lipzen A."/>
            <person name="Sullivan W."/>
            <person name="Andreopoulos W.B."/>
            <person name="Clum A."/>
            <person name="Lindquist E."/>
            <person name="Daum C."/>
            <person name="Northen T.R."/>
            <person name="Ramamoorthy G."/>
            <person name="Schmitz R.J."/>
            <person name="Gryganskyi A."/>
            <person name="Culley D."/>
            <person name="Magnuson J."/>
            <person name="James T.Y."/>
            <person name="O'Malley M.A."/>
            <person name="Stajich J.E."/>
            <person name="Spatafora J.W."/>
            <person name="Visel A."/>
            <person name="Grigoriev I.V."/>
        </authorList>
    </citation>
    <scope>NUCLEOTIDE SEQUENCE [LARGE SCALE GENOMIC DNA]</scope>
    <source>
        <strain evidence="6 7">NRRL Y-17943</strain>
    </source>
</reference>
<proteinExistence type="inferred from homology"/>
<dbReference type="GO" id="GO:0001522">
    <property type="term" value="P:pseudouridine synthesis"/>
    <property type="evidence" value="ECO:0007669"/>
    <property type="project" value="InterPro"/>
</dbReference>
<protein>
    <submittedName>
        <fullName evidence="6">Pseudouridine synthase</fullName>
    </submittedName>
</protein>
<feature type="compositionally biased region" description="Low complexity" evidence="4">
    <location>
        <begin position="169"/>
        <end position="186"/>
    </location>
</feature>
<dbReference type="GO" id="GO:0008033">
    <property type="term" value="P:tRNA processing"/>
    <property type="evidence" value="ECO:0007669"/>
    <property type="project" value="UniProtKB-KW"/>
</dbReference>
<dbReference type="InterPro" id="IPR011760">
    <property type="entry name" value="PsdUridine_synth_TruD_insert"/>
</dbReference>
<dbReference type="FunCoup" id="A0A1Y1UA45">
    <property type="interactions" value="686"/>
</dbReference>
<dbReference type="NCBIfam" id="TIGR00094">
    <property type="entry name" value="tRNA_TruD_broad"/>
    <property type="match status" value="1"/>
</dbReference>
<feature type="compositionally biased region" description="Basic and acidic residues" evidence="4">
    <location>
        <begin position="153"/>
        <end position="167"/>
    </location>
</feature>
<comment type="similarity">
    <text evidence="1">Belongs to the pseudouridine synthase TruD family.</text>
</comment>
<evidence type="ECO:0000313" key="6">
    <source>
        <dbReference type="EMBL" id="ORX34903.1"/>
    </source>
</evidence>
<feature type="region of interest" description="Disordered" evidence="4">
    <location>
        <begin position="153"/>
        <end position="195"/>
    </location>
</feature>
<evidence type="ECO:0000256" key="1">
    <source>
        <dbReference type="ARBA" id="ARBA00007953"/>
    </source>
</evidence>
<dbReference type="Gene3D" id="3.30.2350.20">
    <property type="entry name" value="TruD, catalytic domain"/>
    <property type="match status" value="2"/>
</dbReference>
<dbReference type="EMBL" id="NBSH01000012">
    <property type="protein sequence ID" value="ORX34903.1"/>
    <property type="molecule type" value="Genomic_DNA"/>
</dbReference>
<dbReference type="PANTHER" id="PTHR13326:SF21">
    <property type="entry name" value="PSEUDOURIDYLATE SYNTHASE PUS7L"/>
    <property type="match status" value="1"/>
</dbReference>
<feature type="compositionally biased region" description="Polar residues" evidence="4">
    <location>
        <begin position="665"/>
        <end position="676"/>
    </location>
</feature>
<dbReference type="GO" id="GO:0005634">
    <property type="term" value="C:nucleus"/>
    <property type="evidence" value="ECO:0007669"/>
    <property type="project" value="TreeGrafter"/>
</dbReference>
<dbReference type="InParanoid" id="A0A1Y1UA45"/>
<dbReference type="InterPro" id="IPR001656">
    <property type="entry name" value="PsdUridine_synth_TruD"/>
</dbReference>
<dbReference type="PIRSF" id="PIRSF037016">
    <property type="entry name" value="Pseudouridin_synth_euk_prd"/>
    <property type="match status" value="1"/>
</dbReference>
<feature type="compositionally biased region" description="Basic and acidic residues" evidence="4">
    <location>
        <begin position="1"/>
        <end position="12"/>
    </location>
</feature>
<dbReference type="AlphaFoldDB" id="A0A1Y1UA45"/>
<dbReference type="STRING" id="4999.A0A1Y1UA45"/>
<feature type="compositionally biased region" description="Basic and acidic residues" evidence="4">
    <location>
        <begin position="287"/>
        <end position="298"/>
    </location>
</feature>
<sequence>MVEDPSVKRPLELVEDEDGKSRAKRFKNESDQAGPAVSAEPTEGSARVDNAEDEAEDSVLIRPSYHDEPGPVSRLGLKPMLPVLPPSLELVTGVKADLRARKGFVGEEEVGIIGYAGPSGVSGIKGVIKQRFTDFLVNEVLLNGTVLHLKDIRKPQEPETKSQDKGKAKAVAGAAEGPEEPQAQEPPTEESPKDTQIDLPEELQFPAHPSWTLSTTKGLRPHLSDSTIKSFYNLLVEGKDPPPKQDSGWGQRKPKEAGAGEEAAMNLDSLTQDTSAAGGHGRGFPQGRDRGRGRDGRGRGGRGGRGGGGGSNGEWWTANGDDREVLSQPMADKEQRAAAHKAVREHLNGLFETSSREAPGGGQVLVIKWARQQSRRAPNDRDRDQPKLPQYIHFTMHKSNRETQDALSHLARSLGCYPKDLTVCGTKDKRAVTVQRVCLKRGNRNLVSVWRAANQVGKGRRSEEDVECTRGDRGVRIGDLEYSTKYLDLGMLNGNRFLITLRNIQNDSEADLDTVLGSLRDRGFVNFYGMQRFGTSTVPTHVTGLHILRGDWGLALDSILSLREGEHPDCVRARLAWLEDQDYEKALQLMPRRSVAERSIWEFYKRGGSLTDKVGALSSIPRNLRTIYVHAYQSFVWNLITSERIKLSATETLVGDLVFEHGKENPNSSKSGQNGKARTKNDTSESSSSQDVKVLTEADVSQYKITDVVLPLPGWNVDYPSGTIGELYEKVLAADGLNIHRMRRDQREYSLPGGYRPIILRPAHCSWSHMRYTDPDIALVQSDEDKLLDLNPPAPHDPDGKFQALKLDLELGPSVYATMALREVTREETSTWHQIGLTMQSGDQEFKGVGGAAAAASGEDDARDNGALAE</sequence>
<keyword evidence="2" id="KW-0819">tRNA processing</keyword>
<accession>A0A1Y1UA45</accession>
<feature type="domain" description="TRUD" evidence="5">
    <location>
        <begin position="523"/>
        <end position="761"/>
    </location>
</feature>
<keyword evidence="3" id="KW-0413">Isomerase</keyword>
<dbReference type="InterPro" id="IPR020103">
    <property type="entry name" value="PsdUridine_synth_cat_dom_sf"/>
</dbReference>
<dbReference type="PROSITE" id="PS01268">
    <property type="entry name" value="UPF0024"/>
    <property type="match status" value="1"/>
</dbReference>
<feature type="region of interest" description="Disordered" evidence="4">
    <location>
        <begin position="1"/>
        <end position="69"/>
    </location>
</feature>
<dbReference type="GO" id="GO:0003723">
    <property type="term" value="F:RNA binding"/>
    <property type="evidence" value="ECO:0007669"/>
    <property type="project" value="InterPro"/>
</dbReference>
<feature type="compositionally biased region" description="Gly residues" evidence="4">
    <location>
        <begin position="301"/>
        <end position="312"/>
    </location>
</feature>
<name>A0A1Y1UA45_9TREE</name>
<keyword evidence="7" id="KW-1185">Reference proteome</keyword>
<feature type="region of interest" description="Disordered" evidence="4">
    <location>
        <begin position="843"/>
        <end position="870"/>
    </location>
</feature>
<dbReference type="Pfam" id="PF01142">
    <property type="entry name" value="TruD"/>
    <property type="match status" value="1"/>
</dbReference>
<dbReference type="GO" id="GO:0009982">
    <property type="term" value="F:pseudouridine synthase activity"/>
    <property type="evidence" value="ECO:0007669"/>
    <property type="project" value="InterPro"/>
</dbReference>
<dbReference type="OrthoDB" id="447290at2759"/>
<organism evidence="6 7">
    <name type="scientific">Kockovaella imperatae</name>
    <dbReference type="NCBI Taxonomy" id="4999"/>
    <lineage>
        <taxon>Eukaryota</taxon>
        <taxon>Fungi</taxon>
        <taxon>Dikarya</taxon>
        <taxon>Basidiomycota</taxon>
        <taxon>Agaricomycotina</taxon>
        <taxon>Tremellomycetes</taxon>
        <taxon>Tremellales</taxon>
        <taxon>Cuniculitremaceae</taxon>
        <taxon>Kockovaella</taxon>
    </lineage>
</organism>
<dbReference type="CDD" id="cd02576">
    <property type="entry name" value="PseudoU_synth_ScPUS7"/>
    <property type="match status" value="1"/>
</dbReference>
<evidence type="ECO:0000313" key="7">
    <source>
        <dbReference type="Proteomes" id="UP000193218"/>
    </source>
</evidence>
<dbReference type="InterPro" id="IPR042214">
    <property type="entry name" value="TruD_catalytic"/>
</dbReference>
<dbReference type="GeneID" id="33558405"/>
<evidence type="ECO:0000256" key="3">
    <source>
        <dbReference type="ARBA" id="ARBA00023235"/>
    </source>
</evidence>
<evidence type="ECO:0000256" key="4">
    <source>
        <dbReference type="SAM" id="MobiDB-lite"/>
    </source>
</evidence>
<comment type="caution">
    <text evidence="6">The sequence shown here is derived from an EMBL/GenBank/DDBJ whole genome shotgun (WGS) entry which is preliminary data.</text>
</comment>
<evidence type="ECO:0000256" key="2">
    <source>
        <dbReference type="ARBA" id="ARBA00022694"/>
    </source>
</evidence>
<dbReference type="RefSeq" id="XP_021869119.1">
    <property type="nucleotide sequence ID" value="XM_022016596.1"/>
</dbReference>